<gene>
    <name evidence="1" type="ordered locus">DMR_37730</name>
</gene>
<dbReference type="OrthoDB" id="1736836at2"/>
<dbReference type="Gene3D" id="3.60.60.10">
    <property type="entry name" value="Penicillin V Acylase, Chain A"/>
    <property type="match status" value="1"/>
</dbReference>
<dbReference type="AlphaFoldDB" id="C4XMD9"/>
<protein>
    <submittedName>
        <fullName evidence="1">Uncharacterized protein</fullName>
    </submittedName>
</protein>
<dbReference type="Proteomes" id="UP000009071">
    <property type="component" value="Chromosome"/>
</dbReference>
<proteinExistence type="predicted"/>
<sequence length="405" mass="43612">MAGSSSGVTIERIDDLYYKTTLDFTTQSHFAVGQAYAQAIVDIFPAYGAVVDNFLYLSAISSPTHPELPELVAKAYDLAVGMPQSYKDELAGMMTVFSSPVDRLGDGVLSANELLVFEVVHDVVDPGSCSAGAVYAGASATGATIVGRNFDWYDMPGVSSLHNVQLYVNGDEANDIVGIGLLGQLFPASVFNEKHLSGALLDSDMHRGYFTTQGATSYPADFRYAFEQQDTLEGVSQYLLSQTNTHSYIGFLADVETAAVLENDLEHPASRGLRTAESPLREGAVWEVSGAVAAVNSFLLPGTTDNFTDDPANQRRFASYRTLFEAEFAENGLLDMQDIQNIVSYAGTDGIAKNSGAIYRATNDYPTYQSYILDMGSLRLVANFGPTDGNPPQPAYVQVFAASPF</sequence>
<dbReference type="InterPro" id="IPR047794">
    <property type="entry name" value="C45_proenzyme-like"/>
</dbReference>
<organism evidence="1 2">
    <name type="scientific">Solidesulfovibrio magneticus (strain ATCC 700980 / DSM 13731 / RS-1)</name>
    <name type="common">Desulfovibrio magneticus</name>
    <dbReference type="NCBI Taxonomy" id="573370"/>
    <lineage>
        <taxon>Bacteria</taxon>
        <taxon>Pseudomonadati</taxon>
        <taxon>Thermodesulfobacteriota</taxon>
        <taxon>Desulfovibrionia</taxon>
        <taxon>Desulfovibrionales</taxon>
        <taxon>Desulfovibrionaceae</taxon>
        <taxon>Solidesulfovibrio</taxon>
    </lineage>
</organism>
<evidence type="ECO:0000313" key="2">
    <source>
        <dbReference type="Proteomes" id="UP000009071"/>
    </source>
</evidence>
<dbReference type="STRING" id="573370.DMR_37730"/>
<dbReference type="NCBIfam" id="NF040521">
    <property type="entry name" value="C45_proenzyme"/>
    <property type="match status" value="1"/>
</dbReference>
<accession>C4XMD9</accession>
<dbReference type="KEGG" id="dma:DMR_37730"/>
<dbReference type="HOGENOM" id="CLU_554046_0_0_7"/>
<name>C4XMD9_SOLM1</name>
<dbReference type="RefSeq" id="WP_015862405.1">
    <property type="nucleotide sequence ID" value="NC_012796.1"/>
</dbReference>
<dbReference type="eggNOG" id="ENOG502ZA7F">
    <property type="taxonomic scope" value="Bacteria"/>
</dbReference>
<dbReference type="EMBL" id="AP010904">
    <property type="protein sequence ID" value="BAH77264.1"/>
    <property type="molecule type" value="Genomic_DNA"/>
</dbReference>
<reference evidence="1 2" key="1">
    <citation type="journal article" date="2009" name="Genome Res.">
        <title>Whole genome sequence of Desulfovibrio magneticus strain RS-1 revealed common gene clusters in magnetotactic bacteria.</title>
        <authorList>
            <person name="Nakazawa H."/>
            <person name="Arakaki A."/>
            <person name="Narita-Yamada S."/>
            <person name="Yashiro I."/>
            <person name="Jinno K."/>
            <person name="Aoki N."/>
            <person name="Tsuruyama A."/>
            <person name="Okamura Y."/>
            <person name="Tanikawa S."/>
            <person name="Fujita N."/>
            <person name="Takeyama H."/>
            <person name="Matsunaga T."/>
        </authorList>
    </citation>
    <scope>NUCLEOTIDE SEQUENCE [LARGE SCALE GENOMIC DNA]</scope>
    <source>
        <strain evidence="2">ATCC 700980 / DSM 13731 / RS-1</strain>
    </source>
</reference>
<keyword evidence="2" id="KW-1185">Reference proteome</keyword>
<evidence type="ECO:0000313" key="1">
    <source>
        <dbReference type="EMBL" id="BAH77264.1"/>
    </source>
</evidence>